<dbReference type="EMBL" id="BMAV01022702">
    <property type="protein sequence ID" value="GFY77917.1"/>
    <property type="molecule type" value="Genomic_DNA"/>
</dbReference>
<dbReference type="Pfam" id="PF01359">
    <property type="entry name" value="Transposase_1"/>
    <property type="match status" value="1"/>
</dbReference>
<dbReference type="GO" id="GO:0035861">
    <property type="term" value="C:site of double-strand break"/>
    <property type="evidence" value="ECO:0007669"/>
    <property type="project" value="TreeGrafter"/>
</dbReference>
<reference evidence="1" key="1">
    <citation type="submission" date="2020-08" db="EMBL/GenBank/DDBJ databases">
        <title>Multicomponent nature underlies the extraordinary mechanical properties of spider dragline silk.</title>
        <authorList>
            <person name="Kono N."/>
            <person name="Nakamura H."/>
            <person name="Mori M."/>
            <person name="Yoshida Y."/>
            <person name="Ohtoshi R."/>
            <person name="Malay A.D."/>
            <person name="Moran D.A.P."/>
            <person name="Tomita M."/>
            <person name="Numata K."/>
            <person name="Arakawa K."/>
        </authorList>
    </citation>
    <scope>NUCLEOTIDE SEQUENCE</scope>
</reference>
<dbReference type="PANTHER" id="PTHR46060:SF2">
    <property type="entry name" value="HISTONE-LYSINE N-METHYLTRANSFERASE SETMAR"/>
    <property type="match status" value="1"/>
</dbReference>
<dbReference type="Proteomes" id="UP000886998">
    <property type="component" value="Unassembled WGS sequence"/>
</dbReference>
<protein>
    <submittedName>
        <fullName evidence="1">Histone-lysine N-methyltransferase SETMAR</fullName>
    </submittedName>
</protein>
<dbReference type="PANTHER" id="PTHR46060">
    <property type="entry name" value="MARINER MOS1 TRANSPOSASE-LIKE PROTEIN"/>
    <property type="match status" value="1"/>
</dbReference>
<dbReference type="GO" id="GO:0003697">
    <property type="term" value="F:single-stranded DNA binding"/>
    <property type="evidence" value="ECO:0007669"/>
    <property type="project" value="TreeGrafter"/>
</dbReference>
<proteinExistence type="predicted"/>
<dbReference type="GO" id="GO:0042800">
    <property type="term" value="F:histone H3K4 methyltransferase activity"/>
    <property type="evidence" value="ECO:0007669"/>
    <property type="project" value="TreeGrafter"/>
</dbReference>
<dbReference type="GO" id="GO:0046975">
    <property type="term" value="F:histone H3K36 methyltransferase activity"/>
    <property type="evidence" value="ECO:0007669"/>
    <property type="project" value="TreeGrafter"/>
</dbReference>
<dbReference type="InterPro" id="IPR052709">
    <property type="entry name" value="Transposase-MT_Hybrid"/>
</dbReference>
<dbReference type="AlphaFoldDB" id="A0A8X7CU96"/>
<dbReference type="GO" id="GO:0015074">
    <property type="term" value="P:DNA integration"/>
    <property type="evidence" value="ECO:0007669"/>
    <property type="project" value="TreeGrafter"/>
</dbReference>
<sequence length="126" mass="15134">MLAANFNVNNSTIVRRLKNLKRYRNWLDGSLTNSSNNNKAKRVLIFINLLQRNEWSPFLNVLVTEDEPWLFFKNLKRKKVYLWPGLSPKRIMKDVHCKKAMWCVWWNRSGIIHWEIILSTNFLSLE</sequence>
<dbReference type="Gene3D" id="3.30.420.10">
    <property type="entry name" value="Ribonuclease H-like superfamily/Ribonuclease H"/>
    <property type="match status" value="1"/>
</dbReference>
<gene>
    <name evidence="1" type="primary">NCL1_46077</name>
    <name evidence="1" type="ORF">TNIN_129161</name>
</gene>
<dbReference type="InterPro" id="IPR036397">
    <property type="entry name" value="RNaseH_sf"/>
</dbReference>
<accession>A0A8X7CU96</accession>
<dbReference type="GO" id="GO:0000793">
    <property type="term" value="C:condensed chromosome"/>
    <property type="evidence" value="ECO:0007669"/>
    <property type="project" value="TreeGrafter"/>
</dbReference>
<dbReference type="GO" id="GO:0031297">
    <property type="term" value="P:replication fork processing"/>
    <property type="evidence" value="ECO:0007669"/>
    <property type="project" value="TreeGrafter"/>
</dbReference>
<dbReference type="GO" id="GO:0005634">
    <property type="term" value="C:nucleus"/>
    <property type="evidence" value="ECO:0007669"/>
    <property type="project" value="TreeGrafter"/>
</dbReference>
<dbReference type="OrthoDB" id="8028980at2759"/>
<evidence type="ECO:0000313" key="2">
    <source>
        <dbReference type="Proteomes" id="UP000886998"/>
    </source>
</evidence>
<name>A0A8X7CU96_9ARAC</name>
<dbReference type="GO" id="GO:0006303">
    <property type="term" value="P:double-strand break repair via nonhomologous end joining"/>
    <property type="evidence" value="ECO:0007669"/>
    <property type="project" value="TreeGrafter"/>
</dbReference>
<dbReference type="InterPro" id="IPR001888">
    <property type="entry name" value="Transposase_1"/>
</dbReference>
<dbReference type="GO" id="GO:0003690">
    <property type="term" value="F:double-stranded DNA binding"/>
    <property type="evidence" value="ECO:0007669"/>
    <property type="project" value="TreeGrafter"/>
</dbReference>
<dbReference type="GO" id="GO:0000729">
    <property type="term" value="P:DNA double-strand break processing"/>
    <property type="evidence" value="ECO:0007669"/>
    <property type="project" value="TreeGrafter"/>
</dbReference>
<organism evidence="1 2">
    <name type="scientific">Trichonephila inaurata madagascariensis</name>
    <dbReference type="NCBI Taxonomy" id="2747483"/>
    <lineage>
        <taxon>Eukaryota</taxon>
        <taxon>Metazoa</taxon>
        <taxon>Ecdysozoa</taxon>
        <taxon>Arthropoda</taxon>
        <taxon>Chelicerata</taxon>
        <taxon>Arachnida</taxon>
        <taxon>Araneae</taxon>
        <taxon>Araneomorphae</taxon>
        <taxon>Entelegynae</taxon>
        <taxon>Araneoidea</taxon>
        <taxon>Nephilidae</taxon>
        <taxon>Trichonephila</taxon>
        <taxon>Trichonephila inaurata</taxon>
    </lineage>
</organism>
<comment type="caution">
    <text evidence="1">The sequence shown here is derived from an EMBL/GenBank/DDBJ whole genome shotgun (WGS) entry which is preliminary data.</text>
</comment>
<dbReference type="GO" id="GO:0044774">
    <property type="term" value="P:mitotic DNA integrity checkpoint signaling"/>
    <property type="evidence" value="ECO:0007669"/>
    <property type="project" value="TreeGrafter"/>
</dbReference>
<dbReference type="GO" id="GO:0000014">
    <property type="term" value="F:single-stranded DNA endodeoxyribonuclease activity"/>
    <property type="evidence" value="ECO:0007669"/>
    <property type="project" value="TreeGrafter"/>
</dbReference>
<keyword evidence="2" id="KW-1185">Reference proteome</keyword>
<evidence type="ECO:0000313" key="1">
    <source>
        <dbReference type="EMBL" id="GFY77917.1"/>
    </source>
</evidence>
<dbReference type="GO" id="GO:0044547">
    <property type="term" value="F:DNA topoisomerase binding"/>
    <property type="evidence" value="ECO:0007669"/>
    <property type="project" value="TreeGrafter"/>
</dbReference>